<evidence type="ECO:0000256" key="1">
    <source>
        <dbReference type="SAM" id="Phobius"/>
    </source>
</evidence>
<dbReference type="PROSITE" id="PS50887">
    <property type="entry name" value="GGDEF"/>
    <property type="match status" value="1"/>
</dbReference>
<dbReference type="InterPro" id="IPR052155">
    <property type="entry name" value="Biofilm_reg_signaling"/>
</dbReference>
<dbReference type="SUPFAM" id="SSF55785">
    <property type="entry name" value="PYP-like sensor domain (PAS domain)"/>
    <property type="match status" value="1"/>
</dbReference>
<evidence type="ECO:0000313" key="6">
    <source>
        <dbReference type="Proteomes" id="UP001481413"/>
    </source>
</evidence>
<dbReference type="CDD" id="cd01948">
    <property type="entry name" value="EAL"/>
    <property type="match status" value="1"/>
</dbReference>
<name>A0ABP9ZXH8_9GAMM</name>
<dbReference type="SUPFAM" id="SSF141868">
    <property type="entry name" value="EAL domain-like"/>
    <property type="match status" value="1"/>
</dbReference>
<dbReference type="Gene3D" id="3.30.450.20">
    <property type="entry name" value="PAS domain"/>
    <property type="match status" value="1"/>
</dbReference>
<dbReference type="PROSITE" id="PS50113">
    <property type="entry name" value="PAC"/>
    <property type="match status" value="1"/>
</dbReference>
<proteinExistence type="predicted"/>
<dbReference type="InterPro" id="IPR013656">
    <property type="entry name" value="PAS_4"/>
</dbReference>
<accession>A0ABP9ZXH8</accession>
<gene>
    <name evidence="5" type="ORF">NBRC116585_09580</name>
</gene>
<dbReference type="SMART" id="SM00052">
    <property type="entry name" value="EAL"/>
    <property type="match status" value="1"/>
</dbReference>
<dbReference type="SMART" id="SM00091">
    <property type="entry name" value="PAS"/>
    <property type="match status" value="1"/>
</dbReference>
<dbReference type="Proteomes" id="UP001481413">
    <property type="component" value="Unassembled WGS sequence"/>
</dbReference>
<dbReference type="PANTHER" id="PTHR44757:SF2">
    <property type="entry name" value="BIOFILM ARCHITECTURE MAINTENANCE PROTEIN MBAA"/>
    <property type="match status" value="1"/>
</dbReference>
<feature type="domain" description="PAC" evidence="2">
    <location>
        <begin position="125"/>
        <end position="177"/>
    </location>
</feature>
<protein>
    <submittedName>
        <fullName evidence="5">Uncharacterized protein</fullName>
    </submittedName>
</protein>
<dbReference type="SUPFAM" id="SSF55073">
    <property type="entry name" value="Nucleotide cyclase"/>
    <property type="match status" value="1"/>
</dbReference>
<dbReference type="Pfam" id="PF08448">
    <property type="entry name" value="PAS_4"/>
    <property type="match status" value="1"/>
</dbReference>
<dbReference type="InterPro" id="IPR043128">
    <property type="entry name" value="Rev_trsase/Diguanyl_cyclase"/>
</dbReference>
<dbReference type="InterPro" id="IPR001633">
    <property type="entry name" value="EAL_dom"/>
</dbReference>
<keyword evidence="6" id="KW-1185">Reference proteome</keyword>
<dbReference type="CDD" id="cd00130">
    <property type="entry name" value="PAS"/>
    <property type="match status" value="1"/>
</dbReference>
<feature type="transmembrane region" description="Helical" evidence="1">
    <location>
        <begin position="17"/>
        <end position="36"/>
    </location>
</feature>
<dbReference type="RefSeq" id="WP_353293781.1">
    <property type="nucleotide sequence ID" value="NZ_BAABWH010000002.1"/>
</dbReference>
<dbReference type="InterPro" id="IPR029787">
    <property type="entry name" value="Nucleotide_cyclase"/>
</dbReference>
<dbReference type="CDD" id="cd01949">
    <property type="entry name" value="GGDEF"/>
    <property type="match status" value="1"/>
</dbReference>
<comment type="caution">
    <text evidence="5">The sequence shown here is derived from an EMBL/GenBank/DDBJ whole genome shotgun (WGS) entry which is preliminary data.</text>
</comment>
<reference evidence="5 6" key="1">
    <citation type="submission" date="2024-04" db="EMBL/GenBank/DDBJ databases">
        <title>Draft genome sequence of Thalassolituus maritimus NBRC 116585.</title>
        <authorList>
            <person name="Miyakawa T."/>
            <person name="Kusuya Y."/>
            <person name="Miura T."/>
        </authorList>
    </citation>
    <scope>NUCLEOTIDE SEQUENCE [LARGE SCALE GENOMIC DNA]</scope>
    <source>
        <strain evidence="5 6">5NW40-0001</strain>
    </source>
</reference>
<dbReference type="InterPro" id="IPR000014">
    <property type="entry name" value="PAS"/>
</dbReference>
<dbReference type="Gene3D" id="3.30.70.270">
    <property type="match status" value="1"/>
</dbReference>
<dbReference type="InterPro" id="IPR000160">
    <property type="entry name" value="GGDEF_dom"/>
</dbReference>
<feature type="domain" description="EAL" evidence="3">
    <location>
        <begin position="350"/>
        <end position="600"/>
    </location>
</feature>
<keyword evidence="1" id="KW-1133">Transmembrane helix</keyword>
<evidence type="ECO:0000313" key="5">
    <source>
        <dbReference type="EMBL" id="GAA6144841.1"/>
    </source>
</evidence>
<evidence type="ECO:0000259" key="3">
    <source>
        <dbReference type="PROSITE" id="PS50883"/>
    </source>
</evidence>
<dbReference type="EMBL" id="BAABWH010000002">
    <property type="protein sequence ID" value="GAA6144841.1"/>
    <property type="molecule type" value="Genomic_DNA"/>
</dbReference>
<dbReference type="NCBIfam" id="TIGR00229">
    <property type="entry name" value="sensory_box"/>
    <property type="match status" value="1"/>
</dbReference>
<evidence type="ECO:0000259" key="4">
    <source>
        <dbReference type="PROSITE" id="PS50887"/>
    </source>
</evidence>
<keyword evidence="1" id="KW-0812">Transmembrane</keyword>
<dbReference type="InterPro" id="IPR000700">
    <property type="entry name" value="PAS-assoc_C"/>
</dbReference>
<evidence type="ECO:0000259" key="2">
    <source>
        <dbReference type="PROSITE" id="PS50113"/>
    </source>
</evidence>
<feature type="domain" description="GGDEF" evidence="4">
    <location>
        <begin position="209"/>
        <end position="341"/>
    </location>
</feature>
<sequence>MAAPAMAEGIAADPVDLVLAVLLLAMISVFTVLLLLQQRQLRVRSDRELDAHAALLGNIFGALPEMVFYKDRSGTYRLCNGPGSRFLGRTVDTVKGMSDADLFDARTAEQMRQGDKDAIERRSALRSEEWLSGPDGAKVLLEIHRQPLFSDRHECVGVLLTCRDITESRKRQQKLEFQARHDILTGLANRALLHETLTFALQMAKRSGESLAVIFIDLDRFREVNDALGHTIGDLLLRDVAHRLNSNLRDSDICARLSGDEFVVVLTQADEEYVEQKCAQLLEAVSRAYQLQGHLLSISASAGIAMSPDHGDNSDILLVHADAALHHAKALGRNRSCRYSEALSAHKSSQLSLEQDLRDAVENEEFSLEYQGQFRPGEDKPRRVETLIRWPHDERGQISPHEFIPLAESSGLIRELGFWVLRRACAEFMRWRQNGLLLEKIAVNVSAMQINSRFADTVEAIMKESDFQPEWLELEVTESLMMSGMTEVNNQIHQLRALGVEFSIDDFGTGYSSLSKLKEMPVSVLKIDRSFVRNIHDQDNDYEIARAIVAMASSLNIQVVAEGVENDEQGKTLSDLGCQWLQGFRYARPMAGDDFLRQYS</sequence>
<organism evidence="5 6">
    <name type="scientific">Thalassolituus maritimus</name>
    <dbReference type="NCBI Taxonomy" id="484498"/>
    <lineage>
        <taxon>Bacteria</taxon>
        <taxon>Pseudomonadati</taxon>
        <taxon>Pseudomonadota</taxon>
        <taxon>Gammaproteobacteria</taxon>
        <taxon>Oceanospirillales</taxon>
        <taxon>Oceanospirillaceae</taxon>
        <taxon>Thalassolituus</taxon>
    </lineage>
</organism>
<keyword evidence="1" id="KW-0472">Membrane</keyword>
<dbReference type="InterPro" id="IPR035919">
    <property type="entry name" value="EAL_sf"/>
</dbReference>
<dbReference type="Pfam" id="PF00563">
    <property type="entry name" value="EAL"/>
    <property type="match status" value="1"/>
</dbReference>
<dbReference type="InterPro" id="IPR035965">
    <property type="entry name" value="PAS-like_dom_sf"/>
</dbReference>
<dbReference type="Gene3D" id="3.20.20.450">
    <property type="entry name" value="EAL domain"/>
    <property type="match status" value="1"/>
</dbReference>
<dbReference type="PROSITE" id="PS50883">
    <property type="entry name" value="EAL"/>
    <property type="match status" value="1"/>
</dbReference>
<dbReference type="SMART" id="SM00267">
    <property type="entry name" value="GGDEF"/>
    <property type="match status" value="1"/>
</dbReference>
<dbReference type="NCBIfam" id="TIGR00254">
    <property type="entry name" value="GGDEF"/>
    <property type="match status" value="1"/>
</dbReference>
<dbReference type="PANTHER" id="PTHR44757">
    <property type="entry name" value="DIGUANYLATE CYCLASE DGCP"/>
    <property type="match status" value="1"/>
</dbReference>
<dbReference type="Pfam" id="PF00990">
    <property type="entry name" value="GGDEF"/>
    <property type="match status" value="1"/>
</dbReference>